<evidence type="ECO:0000256" key="1">
    <source>
        <dbReference type="SAM" id="Phobius"/>
    </source>
</evidence>
<reference evidence="2" key="1">
    <citation type="submission" date="2014-11" db="EMBL/GenBank/DDBJ databases">
        <authorList>
            <person name="Amaro Gonzalez C."/>
        </authorList>
    </citation>
    <scope>NUCLEOTIDE SEQUENCE</scope>
</reference>
<dbReference type="EMBL" id="GBXM01063107">
    <property type="protein sequence ID" value="JAH45470.1"/>
    <property type="molecule type" value="Transcribed_RNA"/>
</dbReference>
<name>A0A0E9SXU2_ANGAN</name>
<keyword evidence="1" id="KW-0472">Membrane</keyword>
<keyword evidence="1" id="KW-1133">Transmembrane helix</keyword>
<accession>A0A0E9SXU2</accession>
<protein>
    <submittedName>
        <fullName evidence="2">Uncharacterized protein</fullName>
    </submittedName>
</protein>
<reference evidence="2" key="2">
    <citation type="journal article" date="2015" name="Fish Shellfish Immunol.">
        <title>Early steps in the European eel (Anguilla anguilla)-Vibrio vulnificus interaction in the gills: Role of the RtxA13 toxin.</title>
        <authorList>
            <person name="Callol A."/>
            <person name="Pajuelo D."/>
            <person name="Ebbesson L."/>
            <person name="Teles M."/>
            <person name="MacKenzie S."/>
            <person name="Amaro C."/>
        </authorList>
    </citation>
    <scope>NUCLEOTIDE SEQUENCE</scope>
</reference>
<evidence type="ECO:0000313" key="2">
    <source>
        <dbReference type="EMBL" id="JAH45470.1"/>
    </source>
</evidence>
<sequence length="68" mass="7353">MVLAFVYLLIYSLDIILLLNVLEHVTANGLILFGGELHRVKGARAVRLQSCAQAGISGPACLRWSVST</sequence>
<feature type="transmembrane region" description="Helical" evidence="1">
    <location>
        <begin position="6"/>
        <end position="34"/>
    </location>
</feature>
<proteinExistence type="predicted"/>
<dbReference type="AlphaFoldDB" id="A0A0E9SXU2"/>
<organism evidence="2">
    <name type="scientific">Anguilla anguilla</name>
    <name type="common">European freshwater eel</name>
    <name type="synonym">Muraena anguilla</name>
    <dbReference type="NCBI Taxonomy" id="7936"/>
    <lineage>
        <taxon>Eukaryota</taxon>
        <taxon>Metazoa</taxon>
        <taxon>Chordata</taxon>
        <taxon>Craniata</taxon>
        <taxon>Vertebrata</taxon>
        <taxon>Euteleostomi</taxon>
        <taxon>Actinopterygii</taxon>
        <taxon>Neopterygii</taxon>
        <taxon>Teleostei</taxon>
        <taxon>Anguilliformes</taxon>
        <taxon>Anguillidae</taxon>
        <taxon>Anguilla</taxon>
    </lineage>
</organism>
<keyword evidence="1" id="KW-0812">Transmembrane</keyword>